<evidence type="ECO:0000256" key="5">
    <source>
        <dbReference type="ARBA" id="ARBA00023110"/>
    </source>
</evidence>
<dbReference type="InterPro" id="IPR036322">
    <property type="entry name" value="WD40_repeat_dom_sf"/>
</dbReference>
<keyword evidence="6" id="KW-0413">Isomerase</keyword>
<evidence type="ECO:0000256" key="1">
    <source>
        <dbReference type="ARBA" id="ARBA00000971"/>
    </source>
</evidence>
<evidence type="ECO:0000256" key="7">
    <source>
        <dbReference type="PROSITE-ProRule" id="PRU00221"/>
    </source>
</evidence>
<accession>A0A9P7VBU1</accession>
<dbReference type="Gene3D" id="2.130.10.10">
    <property type="entry name" value="YVTN repeat-like/Quinoprotein amine dehydrogenase"/>
    <property type="match status" value="1"/>
</dbReference>
<name>A0A9P7VBU1_9ASCO</name>
<dbReference type="PRINTS" id="PR00153">
    <property type="entry name" value="CSAPPISMRASE"/>
</dbReference>
<comment type="caution">
    <text evidence="9">The sequence shown here is derived from an EMBL/GenBank/DDBJ whole genome shotgun (WGS) entry which is preliminary data.</text>
</comment>
<dbReference type="Pfam" id="PF00160">
    <property type="entry name" value="Pro_isomerase"/>
    <property type="match status" value="1"/>
</dbReference>
<dbReference type="GeneID" id="66117321"/>
<dbReference type="PROSITE" id="PS50082">
    <property type="entry name" value="WD_REPEATS_2"/>
    <property type="match status" value="1"/>
</dbReference>
<comment type="catalytic activity">
    <reaction evidence="1">
        <text>[protein]-peptidylproline (omega=180) = [protein]-peptidylproline (omega=0)</text>
        <dbReference type="Rhea" id="RHEA:16237"/>
        <dbReference type="Rhea" id="RHEA-COMP:10747"/>
        <dbReference type="Rhea" id="RHEA-COMP:10748"/>
        <dbReference type="ChEBI" id="CHEBI:83833"/>
        <dbReference type="ChEBI" id="CHEBI:83834"/>
        <dbReference type="EC" id="5.2.1.8"/>
    </reaction>
</comment>
<organism evidence="9 10">
    <name type="scientific">Scheffersomyces spartinae</name>
    <dbReference type="NCBI Taxonomy" id="45513"/>
    <lineage>
        <taxon>Eukaryota</taxon>
        <taxon>Fungi</taxon>
        <taxon>Dikarya</taxon>
        <taxon>Ascomycota</taxon>
        <taxon>Saccharomycotina</taxon>
        <taxon>Pichiomycetes</taxon>
        <taxon>Debaryomycetaceae</taxon>
        <taxon>Scheffersomyces</taxon>
    </lineage>
</organism>
<dbReference type="InterPro" id="IPR020892">
    <property type="entry name" value="Cyclophilin-type_PPIase_CS"/>
</dbReference>
<dbReference type="FunFam" id="2.40.100.10:FF:000003">
    <property type="entry name" value="Peptidylprolyl isomerase domain and WD repeat-containing 1"/>
    <property type="match status" value="1"/>
</dbReference>
<dbReference type="GO" id="GO:0006457">
    <property type="term" value="P:protein folding"/>
    <property type="evidence" value="ECO:0007669"/>
    <property type="project" value="InterPro"/>
</dbReference>
<evidence type="ECO:0000313" key="10">
    <source>
        <dbReference type="Proteomes" id="UP000790833"/>
    </source>
</evidence>
<reference evidence="9" key="1">
    <citation type="submission" date="2021-03" db="EMBL/GenBank/DDBJ databases">
        <authorList>
            <person name="Palmer J.M."/>
        </authorList>
    </citation>
    <scope>NUCLEOTIDE SEQUENCE</scope>
    <source>
        <strain evidence="9">ARV_011</strain>
    </source>
</reference>
<protein>
    <recommendedName>
        <fullName evidence="2">peptidylprolyl isomerase</fullName>
        <ecNumber evidence="2">5.2.1.8</ecNumber>
    </recommendedName>
</protein>
<dbReference type="SMART" id="SM00320">
    <property type="entry name" value="WD40"/>
    <property type="match status" value="4"/>
</dbReference>
<keyword evidence="5" id="KW-0697">Rotamase</keyword>
<dbReference type="GO" id="GO:0005634">
    <property type="term" value="C:nucleus"/>
    <property type="evidence" value="ECO:0007669"/>
    <property type="project" value="UniProtKB-ARBA"/>
</dbReference>
<sequence>MSKRDHQEDTSYVPLKKPKSTKISSFYPQHELSTTSVSFIASTQEKVFVGTADGTLQLWNRNSENKGSNLLPTLKKSLAVFANKPVTSVSVSPSGYTAICFSSTMQKAVVVDLRLLDVSHVVELSFKPDLLNCIFINNESVIISNKTHIYTLNTETLELKEGPSIHKSDILCLVYNTKSQYVISSDIKGLIEYWNLNGDDNSLLLGVEFQYKGQTDLVIHARLKTNCISMTINSEGLLLATLSSDNIIRIFHVPSGKVLHTIAGPLKVGTTMTFKLNQLFYSRNDQLVVYDADTGLELQIIEFQLNQPIDQFIVFINKSEARLFDNRDFLILLRTSGSQNIVVYGQTEKKTESKASPNNSQNKTIIMNTSLGQLTIKLFVYQVPKTCENFIKLCQKKYYDNVIFHRIIKGFMIQTGDPLGDGTGGESIWGDYFEDEFSGELTHCKPFMVSMANAGPNTNGSQFFITTGKAPWLDNQHSVFGEVVQGFDVVKKIEEAPTDGDDKPIDPIYILSTKIV</sequence>
<feature type="domain" description="PPIase cyclophilin-type" evidence="8">
    <location>
        <begin position="368"/>
        <end position="515"/>
    </location>
</feature>
<proteinExistence type="predicted"/>
<dbReference type="PANTHER" id="PTHR45625">
    <property type="entry name" value="PEPTIDYL-PROLYL CIS-TRANS ISOMERASE-RELATED"/>
    <property type="match status" value="1"/>
</dbReference>
<dbReference type="InterPro" id="IPR044666">
    <property type="entry name" value="Cyclophilin_A-like"/>
</dbReference>
<dbReference type="EC" id="5.2.1.8" evidence="2"/>
<dbReference type="InterPro" id="IPR015943">
    <property type="entry name" value="WD40/YVTN_repeat-like_dom_sf"/>
</dbReference>
<dbReference type="PANTHER" id="PTHR45625:SF4">
    <property type="entry name" value="PEPTIDYLPROLYL ISOMERASE DOMAIN AND WD REPEAT-CONTAINING PROTEIN 1"/>
    <property type="match status" value="1"/>
</dbReference>
<dbReference type="InterPro" id="IPR001680">
    <property type="entry name" value="WD40_rpt"/>
</dbReference>
<dbReference type="InterPro" id="IPR002130">
    <property type="entry name" value="Cyclophilin-type_PPIase_dom"/>
</dbReference>
<dbReference type="Proteomes" id="UP000790833">
    <property type="component" value="Unassembled WGS sequence"/>
</dbReference>
<keyword evidence="4" id="KW-0677">Repeat</keyword>
<dbReference type="SUPFAM" id="SSF50978">
    <property type="entry name" value="WD40 repeat-like"/>
    <property type="match status" value="1"/>
</dbReference>
<gene>
    <name evidence="9" type="ORF">KQ657_003947</name>
</gene>
<dbReference type="PROSITE" id="PS50072">
    <property type="entry name" value="CSA_PPIASE_2"/>
    <property type="match status" value="1"/>
</dbReference>
<feature type="repeat" description="WD" evidence="7">
    <location>
        <begin position="27"/>
        <end position="69"/>
    </location>
</feature>
<evidence type="ECO:0000256" key="4">
    <source>
        <dbReference type="ARBA" id="ARBA00022737"/>
    </source>
</evidence>
<dbReference type="InterPro" id="IPR029000">
    <property type="entry name" value="Cyclophilin-like_dom_sf"/>
</dbReference>
<keyword evidence="10" id="KW-1185">Reference proteome</keyword>
<evidence type="ECO:0000256" key="2">
    <source>
        <dbReference type="ARBA" id="ARBA00013194"/>
    </source>
</evidence>
<dbReference type="EMBL" id="JAHMUF010000005">
    <property type="protein sequence ID" value="KAG7194845.1"/>
    <property type="molecule type" value="Genomic_DNA"/>
</dbReference>
<dbReference type="GO" id="GO:0003755">
    <property type="term" value="F:peptidyl-prolyl cis-trans isomerase activity"/>
    <property type="evidence" value="ECO:0007669"/>
    <property type="project" value="UniProtKB-KW"/>
</dbReference>
<dbReference type="SUPFAM" id="SSF50891">
    <property type="entry name" value="Cyclophilin-like"/>
    <property type="match status" value="1"/>
</dbReference>
<dbReference type="OrthoDB" id="271386at2759"/>
<evidence type="ECO:0000256" key="3">
    <source>
        <dbReference type="ARBA" id="ARBA00022574"/>
    </source>
</evidence>
<dbReference type="PROSITE" id="PS00170">
    <property type="entry name" value="CSA_PPIASE_1"/>
    <property type="match status" value="1"/>
</dbReference>
<dbReference type="Gene3D" id="2.40.100.10">
    <property type="entry name" value="Cyclophilin-like"/>
    <property type="match status" value="1"/>
</dbReference>
<dbReference type="AlphaFoldDB" id="A0A9P7VBU1"/>
<evidence type="ECO:0000313" key="9">
    <source>
        <dbReference type="EMBL" id="KAG7194845.1"/>
    </source>
</evidence>
<evidence type="ECO:0000259" key="8">
    <source>
        <dbReference type="PROSITE" id="PS50072"/>
    </source>
</evidence>
<keyword evidence="3 7" id="KW-0853">WD repeat</keyword>
<dbReference type="RefSeq" id="XP_043050392.1">
    <property type="nucleotide sequence ID" value="XM_043194641.1"/>
</dbReference>
<evidence type="ECO:0000256" key="6">
    <source>
        <dbReference type="ARBA" id="ARBA00023235"/>
    </source>
</evidence>